<accession>A0A1I6L4T9</accession>
<keyword evidence="2" id="KW-0805">Transcription regulation</keyword>
<dbReference type="SUPFAM" id="SSF46785">
    <property type="entry name" value="Winged helix' DNA-binding domain"/>
    <property type="match status" value="1"/>
</dbReference>
<dbReference type="PANTHER" id="PTHR30118:SF15">
    <property type="entry name" value="TRANSCRIPTIONAL REGULATORY PROTEIN"/>
    <property type="match status" value="1"/>
</dbReference>
<gene>
    <name evidence="6" type="ORF">SAMN05444714_0188</name>
</gene>
<evidence type="ECO:0000256" key="4">
    <source>
        <dbReference type="ARBA" id="ARBA00023163"/>
    </source>
</evidence>
<keyword evidence="3 6" id="KW-0238">DNA-binding</keyword>
<dbReference type="Proteomes" id="UP000198926">
    <property type="component" value="Unassembled WGS sequence"/>
</dbReference>
<dbReference type="InterPro" id="IPR037402">
    <property type="entry name" value="YidZ_PBP2"/>
</dbReference>
<proteinExistence type="inferred from homology"/>
<dbReference type="STRING" id="1123755.SAMN05444714_0188"/>
<dbReference type="AlphaFoldDB" id="A0A1I6L4T9"/>
<evidence type="ECO:0000313" key="7">
    <source>
        <dbReference type="Proteomes" id="UP000198926"/>
    </source>
</evidence>
<dbReference type="InterPro" id="IPR005119">
    <property type="entry name" value="LysR_subst-bd"/>
</dbReference>
<dbReference type="InterPro" id="IPR036390">
    <property type="entry name" value="WH_DNA-bd_sf"/>
</dbReference>
<evidence type="ECO:0000256" key="3">
    <source>
        <dbReference type="ARBA" id="ARBA00023125"/>
    </source>
</evidence>
<dbReference type="InterPro" id="IPR050389">
    <property type="entry name" value="LysR-type_TF"/>
</dbReference>
<evidence type="ECO:0000256" key="1">
    <source>
        <dbReference type="ARBA" id="ARBA00009437"/>
    </source>
</evidence>
<dbReference type="InterPro" id="IPR000847">
    <property type="entry name" value="LysR_HTH_N"/>
</dbReference>
<organism evidence="6 7">
    <name type="scientific">Yoonia litorea</name>
    <dbReference type="NCBI Taxonomy" id="1123755"/>
    <lineage>
        <taxon>Bacteria</taxon>
        <taxon>Pseudomonadati</taxon>
        <taxon>Pseudomonadota</taxon>
        <taxon>Alphaproteobacteria</taxon>
        <taxon>Rhodobacterales</taxon>
        <taxon>Paracoccaceae</taxon>
        <taxon>Yoonia</taxon>
    </lineage>
</organism>
<dbReference type="PANTHER" id="PTHR30118">
    <property type="entry name" value="HTH-TYPE TRANSCRIPTIONAL REGULATOR LEUO-RELATED"/>
    <property type="match status" value="1"/>
</dbReference>
<dbReference type="SUPFAM" id="SSF53850">
    <property type="entry name" value="Periplasmic binding protein-like II"/>
    <property type="match status" value="1"/>
</dbReference>
<dbReference type="GO" id="GO:0003700">
    <property type="term" value="F:DNA-binding transcription factor activity"/>
    <property type="evidence" value="ECO:0007669"/>
    <property type="project" value="InterPro"/>
</dbReference>
<keyword evidence="4" id="KW-0804">Transcription</keyword>
<dbReference type="PROSITE" id="PS50931">
    <property type="entry name" value="HTH_LYSR"/>
    <property type="match status" value="1"/>
</dbReference>
<dbReference type="CDD" id="cd08417">
    <property type="entry name" value="PBP2_Nitroaromatics_like"/>
    <property type="match status" value="1"/>
</dbReference>
<dbReference type="Pfam" id="PF03466">
    <property type="entry name" value="LysR_substrate"/>
    <property type="match status" value="1"/>
</dbReference>
<evidence type="ECO:0000259" key="5">
    <source>
        <dbReference type="PROSITE" id="PS50931"/>
    </source>
</evidence>
<comment type="similarity">
    <text evidence="1">Belongs to the LysR transcriptional regulatory family.</text>
</comment>
<keyword evidence="7" id="KW-1185">Reference proteome</keyword>
<dbReference type="Gene3D" id="3.40.190.10">
    <property type="entry name" value="Periplasmic binding protein-like II"/>
    <property type="match status" value="2"/>
</dbReference>
<dbReference type="EMBL" id="FOZM01000001">
    <property type="protein sequence ID" value="SFR98495.1"/>
    <property type="molecule type" value="Genomic_DNA"/>
</dbReference>
<dbReference type="RefSeq" id="WP_090202810.1">
    <property type="nucleotide sequence ID" value="NZ_FOZM01000001.1"/>
</dbReference>
<dbReference type="GO" id="GO:0003677">
    <property type="term" value="F:DNA binding"/>
    <property type="evidence" value="ECO:0007669"/>
    <property type="project" value="UniProtKB-KW"/>
</dbReference>
<reference evidence="6 7" key="1">
    <citation type="submission" date="2016-10" db="EMBL/GenBank/DDBJ databases">
        <authorList>
            <person name="de Groot N.N."/>
        </authorList>
    </citation>
    <scope>NUCLEOTIDE SEQUENCE [LARGE SCALE GENOMIC DNA]</scope>
    <source>
        <strain evidence="6 7">DSM 29433</strain>
    </source>
</reference>
<dbReference type="Pfam" id="PF00126">
    <property type="entry name" value="HTH_1"/>
    <property type="match status" value="1"/>
</dbReference>
<dbReference type="InterPro" id="IPR036388">
    <property type="entry name" value="WH-like_DNA-bd_sf"/>
</dbReference>
<dbReference type="OrthoDB" id="528082at2"/>
<protein>
    <submittedName>
        <fullName evidence="6">DNA-binding transcriptional regulator, LysR family</fullName>
    </submittedName>
</protein>
<feature type="domain" description="HTH lysR-type" evidence="5">
    <location>
        <begin position="12"/>
        <end position="69"/>
    </location>
</feature>
<name>A0A1I6L4T9_9RHOB</name>
<evidence type="ECO:0000313" key="6">
    <source>
        <dbReference type="EMBL" id="SFR98495.1"/>
    </source>
</evidence>
<evidence type="ECO:0000256" key="2">
    <source>
        <dbReference type="ARBA" id="ARBA00023015"/>
    </source>
</evidence>
<sequence>MTDCNTTKIRRLDLTVLLIFLALMRTRKASDVAGELGLTNSSISHTLRRLREVFEDELFLRRPQGLEPTAFAVQIEPSIREAVDAIQSALSGPSLFEPASAEITLRLSASDREIATLLPKFMANLRQEAPGIRISVRSLTRADSLRGLADGTLDLALGYFANASDEYDARIIRKEGYLVAARQGHAIFDGPLTPETYAAAAHILVSSDGSMSGIVDATLEREALKRRVCLSIPSFLPALSVLAKSDFIGTLPANLVRHHAGYFGLQFCEPPIDIRPFDVSILNHKRNSKSAVHSWVIDRLAT</sequence>
<dbReference type="Gene3D" id="1.10.10.10">
    <property type="entry name" value="Winged helix-like DNA-binding domain superfamily/Winged helix DNA-binding domain"/>
    <property type="match status" value="1"/>
</dbReference>